<evidence type="ECO:0000313" key="3">
    <source>
        <dbReference type="Proteomes" id="UP000734823"/>
    </source>
</evidence>
<feature type="region of interest" description="Disordered" evidence="1">
    <location>
        <begin position="121"/>
        <end position="140"/>
    </location>
</feature>
<comment type="caution">
    <text evidence="2">The sequence shown here is derived from an EMBL/GenBank/DDBJ whole genome shotgun (WGS) entry which is preliminary data.</text>
</comment>
<organism evidence="2 3">
    <name type="scientific">Actinokineospora xionganensis</name>
    <dbReference type="NCBI Taxonomy" id="2684470"/>
    <lineage>
        <taxon>Bacteria</taxon>
        <taxon>Bacillati</taxon>
        <taxon>Actinomycetota</taxon>
        <taxon>Actinomycetes</taxon>
        <taxon>Pseudonocardiales</taxon>
        <taxon>Pseudonocardiaceae</taxon>
        <taxon>Actinokineospora</taxon>
    </lineage>
</organism>
<evidence type="ECO:0000313" key="2">
    <source>
        <dbReference type="EMBL" id="MBC6451326.1"/>
    </source>
</evidence>
<name>A0ABR7LG43_9PSEU</name>
<accession>A0ABR7LG43</accession>
<protein>
    <recommendedName>
        <fullName evidence="4">Lipoprotein</fullName>
    </recommendedName>
</protein>
<evidence type="ECO:0000256" key="1">
    <source>
        <dbReference type="SAM" id="MobiDB-lite"/>
    </source>
</evidence>
<dbReference type="Proteomes" id="UP000734823">
    <property type="component" value="Unassembled WGS sequence"/>
</dbReference>
<proteinExistence type="predicted"/>
<dbReference type="EMBL" id="JABVED010000027">
    <property type="protein sequence ID" value="MBC6451326.1"/>
    <property type="molecule type" value="Genomic_DNA"/>
</dbReference>
<gene>
    <name evidence="2" type="ORF">GPZ80_29615</name>
</gene>
<evidence type="ECO:0008006" key="4">
    <source>
        <dbReference type="Google" id="ProtNLM"/>
    </source>
</evidence>
<dbReference type="RefSeq" id="WP_187224400.1">
    <property type="nucleotide sequence ID" value="NZ_JABVED010000027.1"/>
</dbReference>
<sequence>MAVLTGAGIAACDQGAGQAAPPQSTTVSFVESLPDDPAVTERRVVENAYVKFWSVSWSIDQLPQEQWRPTLEKVAGEPLLTRLVDATRIQRDHGIKLYGDVYARVADVQVRGDRAEVRDCQDASKSGQADATTGKPRTVGVARNPINGSLVRDAAGAWLVVSIDYPGGTC</sequence>
<keyword evidence="3" id="KW-1185">Reference proteome</keyword>
<reference evidence="2 3" key="1">
    <citation type="submission" date="2020-06" db="EMBL/GenBank/DDBJ databases">
        <title>Actinokineospora xiongansis sp. nov., isolated from soil of Baiyangdian.</title>
        <authorList>
            <person name="Zhang X."/>
        </authorList>
    </citation>
    <scope>NUCLEOTIDE SEQUENCE [LARGE SCALE GENOMIC DNA]</scope>
    <source>
        <strain evidence="2 3">HBU206404</strain>
    </source>
</reference>